<gene>
    <name evidence="10 11" type="primary">mscL</name>
    <name evidence="11" type="ORF">FGF66_00555</name>
</gene>
<dbReference type="AlphaFoldDB" id="A0A5C4SC02"/>
<keyword evidence="7 10" id="KW-0406">Ion transport</keyword>
<keyword evidence="3 10" id="KW-0813">Transport</keyword>
<comment type="subunit">
    <text evidence="10">Homopentamer.</text>
</comment>
<evidence type="ECO:0000313" key="11">
    <source>
        <dbReference type="EMBL" id="TNJ40291.1"/>
    </source>
</evidence>
<dbReference type="PANTHER" id="PTHR30266">
    <property type="entry name" value="MECHANOSENSITIVE CHANNEL MSCL"/>
    <property type="match status" value="1"/>
</dbReference>
<evidence type="ECO:0000256" key="1">
    <source>
        <dbReference type="ARBA" id="ARBA00004651"/>
    </source>
</evidence>
<protein>
    <recommendedName>
        <fullName evidence="10">Large-conductance mechanosensitive channel</fullName>
    </recommendedName>
</protein>
<proteinExistence type="inferred from homology"/>
<keyword evidence="8 10" id="KW-0472">Membrane</keyword>
<dbReference type="Proteomes" id="UP000308271">
    <property type="component" value="Unassembled WGS sequence"/>
</dbReference>
<evidence type="ECO:0000256" key="4">
    <source>
        <dbReference type="ARBA" id="ARBA00022475"/>
    </source>
</evidence>
<dbReference type="PRINTS" id="PR01264">
    <property type="entry name" value="MECHCHANNEL"/>
</dbReference>
<feature type="transmembrane region" description="Helical" evidence="10">
    <location>
        <begin position="12"/>
        <end position="35"/>
    </location>
</feature>
<dbReference type="OrthoDB" id="9810350at2"/>
<keyword evidence="5 10" id="KW-0812">Transmembrane</keyword>
<evidence type="ECO:0000256" key="7">
    <source>
        <dbReference type="ARBA" id="ARBA00023065"/>
    </source>
</evidence>
<keyword evidence="9 10" id="KW-0407">Ion channel</keyword>
<keyword evidence="6 10" id="KW-1133">Transmembrane helix</keyword>
<accession>A0A5C4SC02</accession>
<name>A0A5C4SC02_CHLTI</name>
<evidence type="ECO:0000256" key="3">
    <source>
        <dbReference type="ARBA" id="ARBA00022448"/>
    </source>
</evidence>
<dbReference type="PROSITE" id="PS01327">
    <property type="entry name" value="MSCL"/>
    <property type="match status" value="1"/>
</dbReference>
<comment type="function">
    <text evidence="10">Channel that opens in response to stretch forces in the membrane lipid bilayer. May participate in the regulation of osmotic pressure changes within the cell.</text>
</comment>
<keyword evidence="4 10" id="KW-1003">Cell membrane</keyword>
<feature type="transmembrane region" description="Helical" evidence="10">
    <location>
        <begin position="84"/>
        <end position="105"/>
    </location>
</feature>
<reference evidence="11 12" key="1">
    <citation type="submission" date="2019-05" db="EMBL/GenBank/DDBJ databases">
        <title>Draft Whole-Genome sequence of the green sulfur bacterium Chlorobaculum thiosulfatiphilum DSM 249.</title>
        <authorList>
            <person name="Meyer T.E."/>
            <person name="Kyndt J.A."/>
        </authorList>
    </citation>
    <scope>NUCLEOTIDE SEQUENCE [LARGE SCALE GENOMIC DNA]</scope>
    <source>
        <strain evidence="11 12">DSM 249</strain>
    </source>
</reference>
<evidence type="ECO:0000256" key="5">
    <source>
        <dbReference type="ARBA" id="ARBA00022692"/>
    </source>
</evidence>
<comment type="subcellular location">
    <subcellularLocation>
        <location evidence="1 10">Cell membrane</location>
        <topology evidence="1 10">Multi-pass membrane protein</topology>
    </subcellularLocation>
</comment>
<dbReference type="GO" id="GO:0005886">
    <property type="term" value="C:plasma membrane"/>
    <property type="evidence" value="ECO:0007669"/>
    <property type="project" value="UniProtKB-SubCell"/>
</dbReference>
<dbReference type="NCBIfam" id="NF001843">
    <property type="entry name" value="PRK00567.1-4"/>
    <property type="match status" value="1"/>
</dbReference>
<dbReference type="InterPro" id="IPR036019">
    <property type="entry name" value="MscL_channel"/>
</dbReference>
<dbReference type="EMBL" id="VDCH01000001">
    <property type="protein sequence ID" value="TNJ40291.1"/>
    <property type="molecule type" value="Genomic_DNA"/>
</dbReference>
<keyword evidence="12" id="KW-1185">Reference proteome</keyword>
<comment type="caution">
    <text evidence="11">The sequence shown here is derived from an EMBL/GenBank/DDBJ whole genome shotgun (WGS) entry which is preliminary data.</text>
</comment>
<organism evidence="11 12">
    <name type="scientific">Chlorobaculum thiosulfatiphilum</name>
    <name type="common">Chlorobium limicola f.sp. thiosulfatophilum</name>
    <dbReference type="NCBI Taxonomy" id="115852"/>
    <lineage>
        <taxon>Bacteria</taxon>
        <taxon>Pseudomonadati</taxon>
        <taxon>Chlorobiota</taxon>
        <taxon>Chlorobiia</taxon>
        <taxon>Chlorobiales</taxon>
        <taxon>Chlorobiaceae</taxon>
        <taxon>Chlorobaculum</taxon>
    </lineage>
</organism>
<evidence type="ECO:0000313" key="12">
    <source>
        <dbReference type="Proteomes" id="UP000308271"/>
    </source>
</evidence>
<dbReference type="SUPFAM" id="SSF81330">
    <property type="entry name" value="Gated mechanosensitive channel"/>
    <property type="match status" value="1"/>
</dbReference>
<dbReference type="PANTHER" id="PTHR30266:SF2">
    <property type="entry name" value="LARGE-CONDUCTANCE MECHANOSENSITIVE CHANNEL"/>
    <property type="match status" value="1"/>
</dbReference>
<dbReference type="NCBIfam" id="TIGR00220">
    <property type="entry name" value="mscL"/>
    <property type="match status" value="1"/>
</dbReference>
<evidence type="ECO:0000256" key="9">
    <source>
        <dbReference type="ARBA" id="ARBA00023303"/>
    </source>
</evidence>
<dbReference type="GO" id="GO:0008381">
    <property type="term" value="F:mechanosensitive monoatomic ion channel activity"/>
    <property type="evidence" value="ECO:0007669"/>
    <property type="project" value="UniProtKB-UniRule"/>
</dbReference>
<dbReference type="InterPro" id="IPR019823">
    <property type="entry name" value="Mechanosensitive_channel_CS"/>
</dbReference>
<dbReference type="HAMAP" id="MF_00115">
    <property type="entry name" value="MscL"/>
    <property type="match status" value="1"/>
</dbReference>
<sequence length="151" mass="15969">MLKEFREFALKGNVVDMAVGIIIGGAFGALVNSLVNDLLMPPLGLLLKGADFSNLFLVLRDGAQPGPYAALVAAKSAGAVTLNYGLFVNALIGFLIMAFAVFLLVRSINRLRNQSEKQAAPAAAPQTKECPFCLSTIPSKAVRCPNCTSQL</sequence>
<evidence type="ECO:0000256" key="8">
    <source>
        <dbReference type="ARBA" id="ARBA00023136"/>
    </source>
</evidence>
<dbReference type="RefSeq" id="WP_139455763.1">
    <property type="nucleotide sequence ID" value="NZ_VDCH01000001.1"/>
</dbReference>
<evidence type="ECO:0000256" key="2">
    <source>
        <dbReference type="ARBA" id="ARBA00007254"/>
    </source>
</evidence>
<dbReference type="InterPro" id="IPR037673">
    <property type="entry name" value="MSC/AndL"/>
</dbReference>
<comment type="similarity">
    <text evidence="2 10">Belongs to the MscL family.</text>
</comment>
<dbReference type="InterPro" id="IPR001185">
    <property type="entry name" value="MS_channel"/>
</dbReference>
<dbReference type="Gene3D" id="1.10.1200.120">
    <property type="entry name" value="Large-conductance mechanosensitive channel, MscL, domain 1"/>
    <property type="match status" value="1"/>
</dbReference>
<evidence type="ECO:0000256" key="10">
    <source>
        <dbReference type="HAMAP-Rule" id="MF_00115"/>
    </source>
</evidence>
<dbReference type="Pfam" id="PF01741">
    <property type="entry name" value="MscL"/>
    <property type="match status" value="1"/>
</dbReference>
<evidence type="ECO:0000256" key="6">
    <source>
        <dbReference type="ARBA" id="ARBA00022989"/>
    </source>
</evidence>